<proteinExistence type="predicted"/>
<keyword evidence="2" id="KW-1185">Reference proteome</keyword>
<name>A0ABS6CDJ7_9ACTN</name>
<accession>A0ABS6CDJ7</accession>
<dbReference type="Proteomes" id="UP000720508">
    <property type="component" value="Unassembled WGS sequence"/>
</dbReference>
<reference evidence="1 2" key="1">
    <citation type="submission" date="2021-06" db="EMBL/GenBank/DDBJ databases">
        <authorList>
            <person name="Pan X."/>
        </authorList>
    </citation>
    <scope>NUCLEOTIDE SEQUENCE [LARGE SCALE GENOMIC DNA]</scope>
    <source>
        <strain evidence="1 2">4503</strain>
    </source>
</reference>
<organism evidence="1 2">
    <name type="scientific">Streptomyces niphimycinicus</name>
    <dbReference type="NCBI Taxonomy" id="2842201"/>
    <lineage>
        <taxon>Bacteria</taxon>
        <taxon>Bacillati</taxon>
        <taxon>Actinomycetota</taxon>
        <taxon>Actinomycetes</taxon>
        <taxon>Kitasatosporales</taxon>
        <taxon>Streptomycetaceae</taxon>
        <taxon>Streptomyces</taxon>
    </lineage>
</organism>
<evidence type="ECO:0000313" key="2">
    <source>
        <dbReference type="Proteomes" id="UP000720508"/>
    </source>
</evidence>
<comment type="caution">
    <text evidence="1">The sequence shown here is derived from an EMBL/GenBank/DDBJ whole genome shotgun (WGS) entry which is preliminary data.</text>
</comment>
<dbReference type="EMBL" id="JAHLEM010000114">
    <property type="protein sequence ID" value="MBU3864996.1"/>
    <property type="molecule type" value="Genomic_DNA"/>
</dbReference>
<protein>
    <recommendedName>
        <fullName evidence="3">Aminoglycoside phosphotransferase domain-containing protein</fullName>
    </recommendedName>
</protein>
<dbReference type="RefSeq" id="WP_216341999.1">
    <property type="nucleotide sequence ID" value="NZ_JAHLEM010000114.1"/>
</dbReference>
<gene>
    <name evidence="1" type="ORF">KN815_13190</name>
</gene>
<sequence>MTPSLSAAAAVDLRVQPVDDMLDRVERALHVRLDRDTVVRKRRSVGGQTDRDTWVRIERRGFDRIGDQGWNGTEAAAVLHGVSMPEWYTGLAWRAPDEPAMWRADEIALIATPPVGQGALVIEDPQLPDSWWKALNTSLDALAGQHTPRVATPDTDTITQDLVTATIREVFPEIVDTTVDEWTPAHADMTWANVTGPEFFLIDWEDWGMAPRGLDAAALWCNSLAVPSLADRVRRERRPDLESRSGRLMTLFYCAKVVGPHAHEADPRLAPAREAAARLVAELQSS</sequence>
<evidence type="ECO:0000313" key="1">
    <source>
        <dbReference type="EMBL" id="MBU3864996.1"/>
    </source>
</evidence>
<evidence type="ECO:0008006" key="3">
    <source>
        <dbReference type="Google" id="ProtNLM"/>
    </source>
</evidence>